<organism evidence="1 2">
    <name type="scientific">Caerostris darwini</name>
    <dbReference type="NCBI Taxonomy" id="1538125"/>
    <lineage>
        <taxon>Eukaryota</taxon>
        <taxon>Metazoa</taxon>
        <taxon>Ecdysozoa</taxon>
        <taxon>Arthropoda</taxon>
        <taxon>Chelicerata</taxon>
        <taxon>Arachnida</taxon>
        <taxon>Araneae</taxon>
        <taxon>Araneomorphae</taxon>
        <taxon>Entelegynae</taxon>
        <taxon>Araneoidea</taxon>
        <taxon>Araneidae</taxon>
        <taxon>Caerostris</taxon>
    </lineage>
</organism>
<proteinExistence type="predicted"/>
<accession>A0AAV4SC59</accession>
<evidence type="ECO:0000313" key="1">
    <source>
        <dbReference type="EMBL" id="GIY31072.1"/>
    </source>
</evidence>
<sequence length="89" mass="9808">MTPELTVTDRPEVTSQDVIPLDAGMTRNAVVTSTLLKAKSVSVSAKDHWEEDFFQYVRKSGKLPHDSLTMDASLSYIVQSPSSLLVPEN</sequence>
<protein>
    <submittedName>
        <fullName evidence="1">Uncharacterized protein</fullName>
    </submittedName>
</protein>
<comment type="caution">
    <text evidence="1">The sequence shown here is derived from an EMBL/GenBank/DDBJ whole genome shotgun (WGS) entry which is preliminary data.</text>
</comment>
<dbReference type="AlphaFoldDB" id="A0AAV4SC59"/>
<reference evidence="1 2" key="1">
    <citation type="submission" date="2021-06" db="EMBL/GenBank/DDBJ databases">
        <title>Caerostris darwini draft genome.</title>
        <authorList>
            <person name="Kono N."/>
            <person name="Arakawa K."/>
        </authorList>
    </citation>
    <scope>NUCLEOTIDE SEQUENCE [LARGE SCALE GENOMIC DNA]</scope>
</reference>
<keyword evidence="2" id="KW-1185">Reference proteome</keyword>
<gene>
    <name evidence="1" type="ORF">CDAR_197721</name>
</gene>
<evidence type="ECO:0000313" key="2">
    <source>
        <dbReference type="Proteomes" id="UP001054837"/>
    </source>
</evidence>
<name>A0AAV4SC59_9ARAC</name>
<dbReference type="EMBL" id="BPLQ01007602">
    <property type="protein sequence ID" value="GIY31072.1"/>
    <property type="molecule type" value="Genomic_DNA"/>
</dbReference>
<dbReference type="Proteomes" id="UP001054837">
    <property type="component" value="Unassembled WGS sequence"/>
</dbReference>